<name>A0A928TPT3_UNCKA</name>
<feature type="transmembrane region" description="Helical" evidence="1">
    <location>
        <begin position="6"/>
        <end position="29"/>
    </location>
</feature>
<keyword evidence="1" id="KW-1133">Transmembrane helix</keyword>
<feature type="transmembrane region" description="Helical" evidence="1">
    <location>
        <begin position="110"/>
        <end position="132"/>
    </location>
</feature>
<dbReference type="Proteomes" id="UP000710385">
    <property type="component" value="Unassembled WGS sequence"/>
</dbReference>
<protein>
    <submittedName>
        <fullName evidence="2">Uncharacterized protein</fullName>
    </submittedName>
</protein>
<gene>
    <name evidence="2" type="ORF">HS096_00365</name>
</gene>
<dbReference type="AlphaFoldDB" id="A0A928TPT3"/>
<accession>A0A928TPT3</accession>
<feature type="transmembrane region" description="Helical" evidence="1">
    <location>
        <begin position="177"/>
        <end position="195"/>
    </location>
</feature>
<keyword evidence="1" id="KW-0472">Membrane</keyword>
<reference evidence="2" key="1">
    <citation type="submission" date="2020-05" db="EMBL/GenBank/DDBJ databases">
        <title>High-Quality Genomes of Partial-Nitritation/Anammox System by Hierarchical Clustering Based Hybrid Assembly.</title>
        <authorList>
            <person name="Liu L."/>
            <person name="Wang Y."/>
            <person name="Che Y."/>
            <person name="Chen Y."/>
            <person name="Xia Y."/>
            <person name="Luo R."/>
            <person name="Cheng S.H."/>
            <person name="Zheng C."/>
            <person name="Zhang T."/>
        </authorList>
    </citation>
    <scope>NUCLEOTIDE SEQUENCE</scope>
    <source>
        <strain evidence="2">H1_PAT1</strain>
    </source>
</reference>
<evidence type="ECO:0000313" key="2">
    <source>
        <dbReference type="EMBL" id="MBE7524841.1"/>
    </source>
</evidence>
<feature type="transmembrane region" description="Helical" evidence="1">
    <location>
        <begin position="41"/>
        <end position="58"/>
    </location>
</feature>
<proteinExistence type="predicted"/>
<keyword evidence="1" id="KW-0812">Transmembrane</keyword>
<organism evidence="2 3">
    <name type="scientific">candidate division WWE3 bacterium</name>
    <dbReference type="NCBI Taxonomy" id="2053526"/>
    <lineage>
        <taxon>Bacteria</taxon>
        <taxon>Katanobacteria</taxon>
    </lineage>
</organism>
<dbReference type="EMBL" id="JABTTY010000001">
    <property type="protein sequence ID" value="MBE7524841.1"/>
    <property type="molecule type" value="Genomic_DNA"/>
</dbReference>
<evidence type="ECO:0000256" key="1">
    <source>
        <dbReference type="SAM" id="Phobius"/>
    </source>
</evidence>
<evidence type="ECO:0000313" key="3">
    <source>
        <dbReference type="Proteomes" id="UP000710385"/>
    </source>
</evidence>
<feature type="transmembrane region" description="Helical" evidence="1">
    <location>
        <begin position="152"/>
        <end position="170"/>
    </location>
</feature>
<comment type="caution">
    <text evidence="2">The sequence shown here is derived from an EMBL/GenBank/DDBJ whole genome shotgun (WGS) entry which is preliminary data.</text>
</comment>
<feature type="transmembrane region" description="Helical" evidence="1">
    <location>
        <begin position="64"/>
        <end position="83"/>
    </location>
</feature>
<sequence>MLQTLLFVTVVLYGVLLAFLWGWSILHAYTTPKEAFSRRGLWTLSLLINPAATMWYWYIWRRWAFWALFGPALAFMTFIRPTLESLIQAFVARDLANRFVDLGTIFLDRILFLIPLPILVPLAVFPFLQRLAALAHLGGNDQLTASDRNDQAISFALPFVGFGAAMAYCYKWRRGWALLGLGWFTLLSGVLWSFVRYV</sequence>